<organism evidence="2">
    <name type="scientific">Oryza meridionalis</name>
    <dbReference type="NCBI Taxonomy" id="40149"/>
    <lineage>
        <taxon>Eukaryota</taxon>
        <taxon>Viridiplantae</taxon>
        <taxon>Streptophyta</taxon>
        <taxon>Embryophyta</taxon>
        <taxon>Tracheophyta</taxon>
        <taxon>Spermatophyta</taxon>
        <taxon>Magnoliopsida</taxon>
        <taxon>Liliopsida</taxon>
        <taxon>Poales</taxon>
        <taxon>Poaceae</taxon>
        <taxon>BOP clade</taxon>
        <taxon>Oryzoideae</taxon>
        <taxon>Oryzeae</taxon>
        <taxon>Oryzinae</taxon>
        <taxon>Oryza</taxon>
    </lineage>
</organism>
<sequence>MTRGWLSIEPSTGVRLPQHHTEHVMNAVAKFAVVCRKAGIMQLGVIWSKHICLYSAGIFLLCSSENPLFFLPVNASAVVDSEFRLTKFSFFEQQQISEFLLPRLVLRVVLVLYPISLPQVLFSFLYTYYSTCD</sequence>
<dbReference type="Gramene" id="OMERI09G03480.3">
    <property type="protein sequence ID" value="OMERI09G03480.3"/>
    <property type="gene ID" value="OMERI09G03480"/>
</dbReference>
<reference evidence="2" key="1">
    <citation type="submission" date="2015-04" db="UniProtKB">
        <authorList>
            <consortium name="EnsemblPlants"/>
        </authorList>
    </citation>
    <scope>IDENTIFICATION</scope>
</reference>
<keyword evidence="3" id="KW-1185">Reference proteome</keyword>
<feature type="transmembrane region" description="Helical" evidence="1">
    <location>
        <begin position="104"/>
        <end position="129"/>
    </location>
</feature>
<dbReference type="HOGENOM" id="CLU_1974067_0_0_1"/>
<evidence type="ECO:0000313" key="2">
    <source>
        <dbReference type="EnsemblPlants" id="OMERI09G03480.3"/>
    </source>
</evidence>
<proteinExistence type="predicted"/>
<dbReference type="eggNOG" id="ENOG502QUBA">
    <property type="taxonomic scope" value="Eukaryota"/>
</dbReference>
<keyword evidence="1" id="KW-0812">Transmembrane</keyword>
<dbReference type="Proteomes" id="UP000008021">
    <property type="component" value="Chromosome 9"/>
</dbReference>
<protein>
    <submittedName>
        <fullName evidence="2">Uncharacterized protein</fullName>
    </submittedName>
</protein>
<reference evidence="2" key="2">
    <citation type="submission" date="2018-05" db="EMBL/GenBank/DDBJ databases">
        <title>OmerRS3 (Oryza meridionalis Reference Sequence Version 3).</title>
        <authorList>
            <person name="Zhang J."/>
            <person name="Kudrna D."/>
            <person name="Lee S."/>
            <person name="Talag J."/>
            <person name="Welchert J."/>
            <person name="Wing R.A."/>
        </authorList>
    </citation>
    <scope>NUCLEOTIDE SEQUENCE [LARGE SCALE GENOMIC DNA]</scope>
    <source>
        <strain evidence="2">cv. OR44</strain>
    </source>
</reference>
<evidence type="ECO:0000313" key="3">
    <source>
        <dbReference type="Proteomes" id="UP000008021"/>
    </source>
</evidence>
<dbReference type="AlphaFoldDB" id="A0A0E0EQG0"/>
<keyword evidence="1" id="KW-1133">Transmembrane helix</keyword>
<dbReference type="EnsemblPlants" id="OMERI09G03480.3">
    <property type="protein sequence ID" value="OMERI09G03480.3"/>
    <property type="gene ID" value="OMERI09G03480"/>
</dbReference>
<accession>A0A0E0EQG0</accession>
<evidence type="ECO:0000256" key="1">
    <source>
        <dbReference type="SAM" id="Phobius"/>
    </source>
</evidence>
<keyword evidence="1" id="KW-0472">Membrane</keyword>
<name>A0A0E0EQG0_9ORYZ</name>